<comment type="pathway">
    <text evidence="3">Secondary metabolite biosynthesis.</text>
</comment>
<keyword evidence="15" id="KW-0732">Signal</keyword>
<evidence type="ECO:0000256" key="5">
    <source>
        <dbReference type="ARBA" id="ARBA00022617"/>
    </source>
</evidence>
<evidence type="ECO:0000256" key="15">
    <source>
        <dbReference type="SAM" id="SignalP"/>
    </source>
</evidence>
<dbReference type="GO" id="GO:0016020">
    <property type="term" value="C:membrane"/>
    <property type="evidence" value="ECO:0007669"/>
    <property type="project" value="UniProtKB-SubCell"/>
</dbReference>
<keyword evidence="6" id="KW-0812">Transmembrane</keyword>
<dbReference type="InterPro" id="IPR017972">
    <property type="entry name" value="Cyt_P450_CS"/>
</dbReference>
<dbReference type="OrthoDB" id="2789670at2759"/>
<dbReference type="InterPro" id="IPR036396">
    <property type="entry name" value="Cyt_P450_sf"/>
</dbReference>
<dbReference type="CDD" id="cd11065">
    <property type="entry name" value="CYP64-like"/>
    <property type="match status" value="1"/>
</dbReference>
<name>A0A9P3GLJ2_9APHY</name>
<protein>
    <submittedName>
        <fullName evidence="16">Cytochrome P450</fullName>
    </submittedName>
</protein>
<evidence type="ECO:0000313" key="17">
    <source>
        <dbReference type="Proteomes" id="UP000703269"/>
    </source>
</evidence>
<proteinExistence type="inferred from homology"/>
<evidence type="ECO:0000256" key="9">
    <source>
        <dbReference type="ARBA" id="ARBA00023002"/>
    </source>
</evidence>
<dbReference type="InterPro" id="IPR050364">
    <property type="entry name" value="Cytochrome_P450_fung"/>
</dbReference>
<dbReference type="PANTHER" id="PTHR46300:SF7">
    <property type="entry name" value="P450, PUTATIVE (EUROFUNG)-RELATED"/>
    <property type="match status" value="1"/>
</dbReference>
<evidence type="ECO:0000256" key="3">
    <source>
        <dbReference type="ARBA" id="ARBA00005179"/>
    </source>
</evidence>
<dbReference type="GO" id="GO:0005506">
    <property type="term" value="F:iron ion binding"/>
    <property type="evidence" value="ECO:0007669"/>
    <property type="project" value="InterPro"/>
</dbReference>
<comment type="caution">
    <text evidence="16">The sequence shown here is derived from an EMBL/GenBank/DDBJ whole genome shotgun (WGS) entry which is preliminary data.</text>
</comment>
<feature type="signal peptide" evidence="15">
    <location>
        <begin position="1"/>
        <end position="21"/>
    </location>
</feature>
<evidence type="ECO:0000256" key="4">
    <source>
        <dbReference type="ARBA" id="ARBA00010617"/>
    </source>
</evidence>
<evidence type="ECO:0000256" key="12">
    <source>
        <dbReference type="ARBA" id="ARBA00023136"/>
    </source>
</evidence>
<dbReference type="PRINTS" id="PR00385">
    <property type="entry name" value="P450"/>
</dbReference>
<evidence type="ECO:0000256" key="6">
    <source>
        <dbReference type="ARBA" id="ARBA00022692"/>
    </source>
</evidence>
<gene>
    <name evidence="16" type="ORF">PsYK624_126610</name>
</gene>
<keyword evidence="9 14" id="KW-0560">Oxidoreductase</keyword>
<evidence type="ECO:0000256" key="13">
    <source>
        <dbReference type="PIRSR" id="PIRSR602401-1"/>
    </source>
</evidence>
<evidence type="ECO:0000256" key="1">
    <source>
        <dbReference type="ARBA" id="ARBA00001971"/>
    </source>
</evidence>
<dbReference type="InterPro" id="IPR002401">
    <property type="entry name" value="Cyt_P450_E_grp-I"/>
</dbReference>
<dbReference type="InterPro" id="IPR001128">
    <property type="entry name" value="Cyt_P450"/>
</dbReference>
<keyword evidence="5 13" id="KW-0349">Heme</keyword>
<evidence type="ECO:0000256" key="8">
    <source>
        <dbReference type="ARBA" id="ARBA00022989"/>
    </source>
</evidence>
<dbReference type="Pfam" id="PF00067">
    <property type="entry name" value="p450"/>
    <property type="match status" value="1"/>
</dbReference>
<dbReference type="GO" id="GO:0020037">
    <property type="term" value="F:heme binding"/>
    <property type="evidence" value="ECO:0007669"/>
    <property type="project" value="InterPro"/>
</dbReference>
<evidence type="ECO:0000313" key="16">
    <source>
        <dbReference type="EMBL" id="GJE96464.1"/>
    </source>
</evidence>
<dbReference type="PANTHER" id="PTHR46300">
    <property type="entry name" value="P450, PUTATIVE (EUROFUNG)-RELATED-RELATED"/>
    <property type="match status" value="1"/>
</dbReference>
<dbReference type="PROSITE" id="PS00086">
    <property type="entry name" value="CYTOCHROME_P450"/>
    <property type="match status" value="1"/>
</dbReference>
<dbReference type="Proteomes" id="UP000703269">
    <property type="component" value="Unassembled WGS sequence"/>
</dbReference>
<keyword evidence="7 13" id="KW-0479">Metal-binding</keyword>
<comment type="similarity">
    <text evidence="4 14">Belongs to the cytochrome P450 family.</text>
</comment>
<keyword evidence="10 13" id="KW-0408">Iron</keyword>
<evidence type="ECO:0000256" key="11">
    <source>
        <dbReference type="ARBA" id="ARBA00023033"/>
    </source>
</evidence>
<dbReference type="EMBL" id="BPQB01000060">
    <property type="protein sequence ID" value="GJE96464.1"/>
    <property type="molecule type" value="Genomic_DNA"/>
</dbReference>
<evidence type="ECO:0000256" key="14">
    <source>
        <dbReference type="RuleBase" id="RU000461"/>
    </source>
</evidence>
<dbReference type="PRINTS" id="PR00463">
    <property type="entry name" value="EP450I"/>
</dbReference>
<feature type="chain" id="PRO_5040436828" evidence="15">
    <location>
        <begin position="22"/>
        <end position="515"/>
    </location>
</feature>
<reference evidence="16 17" key="1">
    <citation type="submission" date="2021-08" db="EMBL/GenBank/DDBJ databases">
        <title>Draft Genome Sequence of Phanerochaete sordida strain YK-624.</title>
        <authorList>
            <person name="Mori T."/>
            <person name="Dohra H."/>
            <person name="Suzuki T."/>
            <person name="Kawagishi H."/>
            <person name="Hirai H."/>
        </authorList>
    </citation>
    <scope>NUCLEOTIDE SEQUENCE [LARGE SCALE GENOMIC DNA]</scope>
    <source>
        <strain evidence="16 17">YK-624</strain>
    </source>
</reference>
<comment type="subcellular location">
    <subcellularLocation>
        <location evidence="2">Membrane</location>
        <topology evidence="2">Single-pass membrane protein</topology>
    </subcellularLocation>
</comment>
<dbReference type="Gene3D" id="1.10.630.10">
    <property type="entry name" value="Cytochrome P450"/>
    <property type="match status" value="1"/>
</dbReference>
<keyword evidence="12" id="KW-0472">Membrane</keyword>
<accession>A0A9P3GLJ2</accession>
<dbReference type="GO" id="GO:0004497">
    <property type="term" value="F:monooxygenase activity"/>
    <property type="evidence" value="ECO:0007669"/>
    <property type="project" value="UniProtKB-KW"/>
</dbReference>
<dbReference type="AlphaFoldDB" id="A0A9P3GLJ2"/>
<sequence>MLERAPLAIGLVCLVLAIVAASRRNAKQHRYPPGPPGLPILGNLLDAPKEYSWFTFARWGREYNSNIVSFTVLGRRLVVLNKYKDAKEIFEERSRIYSDRTSAVMATELVGWHRNFGLTPYGELWRLRRRMFHQHFKPQVLPAYHGKLMKGARSLTQMLLESPDGFLKHFRRVPGTTVLDVVYAMDLDPRDNATMEPIEKAVKTFADLADAGAFLVDLIPILKYLPSWLPGVGFKRQGAVWGRWVSRMHEDPYQEVKSDVMSGKSRPCVASDLIREFEDRLNDNSVEDSTVEEDIICVTGTAYTGSDTTTFALANFVLAMLLFPEVQQRAQEELDRVVGRDRLPDIADQDSLPYTASIVKELLRWRPIGPVAVPHRSTADDWYEGYFIPEGSLVIGNVWAILHDEERYPDPEAFKPERFLTAEGTLDPSVPDPSQAFGFGRRICPGRYFAQIALFLYISHMLAAFSIEKPVDEMGNVVEPTRECEARKFWHPKPFKVKFKPRLEGLESMTRTPGS</sequence>
<evidence type="ECO:0000256" key="7">
    <source>
        <dbReference type="ARBA" id="ARBA00022723"/>
    </source>
</evidence>
<dbReference type="GO" id="GO:0016705">
    <property type="term" value="F:oxidoreductase activity, acting on paired donors, with incorporation or reduction of molecular oxygen"/>
    <property type="evidence" value="ECO:0007669"/>
    <property type="project" value="InterPro"/>
</dbReference>
<comment type="cofactor">
    <cofactor evidence="1 13">
        <name>heme</name>
        <dbReference type="ChEBI" id="CHEBI:30413"/>
    </cofactor>
</comment>
<evidence type="ECO:0000256" key="2">
    <source>
        <dbReference type="ARBA" id="ARBA00004167"/>
    </source>
</evidence>
<feature type="binding site" description="axial binding residue" evidence="13">
    <location>
        <position position="444"/>
    </location>
    <ligand>
        <name>heme</name>
        <dbReference type="ChEBI" id="CHEBI:30413"/>
    </ligand>
    <ligandPart>
        <name>Fe</name>
        <dbReference type="ChEBI" id="CHEBI:18248"/>
    </ligandPart>
</feature>
<dbReference type="SUPFAM" id="SSF48264">
    <property type="entry name" value="Cytochrome P450"/>
    <property type="match status" value="1"/>
</dbReference>
<evidence type="ECO:0000256" key="10">
    <source>
        <dbReference type="ARBA" id="ARBA00023004"/>
    </source>
</evidence>
<keyword evidence="8" id="KW-1133">Transmembrane helix</keyword>
<keyword evidence="11 14" id="KW-0503">Monooxygenase</keyword>
<keyword evidence="17" id="KW-1185">Reference proteome</keyword>
<organism evidence="16 17">
    <name type="scientific">Phanerochaete sordida</name>
    <dbReference type="NCBI Taxonomy" id="48140"/>
    <lineage>
        <taxon>Eukaryota</taxon>
        <taxon>Fungi</taxon>
        <taxon>Dikarya</taxon>
        <taxon>Basidiomycota</taxon>
        <taxon>Agaricomycotina</taxon>
        <taxon>Agaricomycetes</taxon>
        <taxon>Polyporales</taxon>
        <taxon>Phanerochaetaceae</taxon>
        <taxon>Phanerochaete</taxon>
    </lineage>
</organism>